<organism evidence="1 2">
    <name type="scientific">Vitis vinifera</name>
    <name type="common">Grape</name>
    <dbReference type="NCBI Taxonomy" id="29760"/>
    <lineage>
        <taxon>Eukaryota</taxon>
        <taxon>Viridiplantae</taxon>
        <taxon>Streptophyta</taxon>
        <taxon>Embryophyta</taxon>
        <taxon>Tracheophyta</taxon>
        <taxon>Spermatophyta</taxon>
        <taxon>Magnoliopsida</taxon>
        <taxon>eudicotyledons</taxon>
        <taxon>Gunneridae</taxon>
        <taxon>Pentapetalae</taxon>
        <taxon>rosids</taxon>
        <taxon>Vitales</taxon>
        <taxon>Vitaceae</taxon>
        <taxon>Viteae</taxon>
        <taxon>Vitis</taxon>
    </lineage>
</organism>
<dbReference type="Proteomes" id="UP000288805">
    <property type="component" value="Unassembled WGS sequence"/>
</dbReference>
<reference evidence="1 2" key="1">
    <citation type="journal article" date="2018" name="PLoS Genet.">
        <title>Population sequencing reveals clonal diversity and ancestral inbreeding in the grapevine cultivar Chardonnay.</title>
        <authorList>
            <person name="Roach M.J."/>
            <person name="Johnson D.L."/>
            <person name="Bohlmann J."/>
            <person name="van Vuuren H.J."/>
            <person name="Jones S.J."/>
            <person name="Pretorius I.S."/>
            <person name="Schmidt S.A."/>
            <person name="Borneman A.R."/>
        </authorList>
    </citation>
    <scope>NUCLEOTIDE SEQUENCE [LARGE SCALE GENOMIC DNA]</scope>
    <source>
        <strain evidence="2">cv. Chardonnay</strain>
        <tissue evidence="1">Leaf</tissue>
    </source>
</reference>
<evidence type="ECO:0000313" key="1">
    <source>
        <dbReference type="EMBL" id="RVW14834.1"/>
    </source>
</evidence>
<proteinExistence type="predicted"/>
<gene>
    <name evidence="1" type="ORF">CK203_072172</name>
</gene>
<evidence type="ECO:0000313" key="2">
    <source>
        <dbReference type="Proteomes" id="UP000288805"/>
    </source>
</evidence>
<name>A0A438BV23_VITVI</name>
<dbReference type="AlphaFoldDB" id="A0A438BV23"/>
<sequence length="184" mass="21311">MAASSSNGVEHVAGDMFTSVPNGDAIFMKWDTPQLKRREVPEVAKELLPIITRQWKDEFQAFDNDDEEDPGPHFHILGQWNENWEPTSKGWNPSLVISNDPIQECAAWSCDELPQRLHLRPYIPLPITRCRNRPDDHPAAYRNFTQFWNRGLATGVLLRHFSKQLAHGVFSLPVSEMHEMYYRI</sequence>
<accession>A0A438BV23</accession>
<dbReference type="InterPro" id="IPR029063">
    <property type="entry name" value="SAM-dependent_MTases_sf"/>
</dbReference>
<dbReference type="Gene3D" id="3.40.50.150">
    <property type="entry name" value="Vaccinia Virus protein VP39"/>
    <property type="match status" value="1"/>
</dbReference>
<dbReference type="EMBL" id="QGNW01002610">
    <property type="protein sequence ID" value="RVW14834.1"/>
    <property type="molecule type" value="Genomic_DNA"/>
</dbReference>
<protein>
    <submittedName>
        <fullName evidence="1">Uncharacterized protein</fullName>
    </submittedName>
</protein>
<comment type="caution">
    <text evidence="1">The sequence shown here is derived from an EMBL/GenBank/DDBJ whole genome shotgun (WGS) entry which is preliminary data.</text>
</comment>